<organism evidence="2 3">
    <name type="scientific">Subtercola vilae</name>
    <dbReference type="NCBI Taxonomy" id="2056433"/>
    <lineage>
        <taxon>Bacteria</taxon>
        <taxon>Bacillati</taxon>
        <taxon>Actinomycetota</taxon>
        <taxon>Actinomycetes</taxon>
        <taxon>Micrococcales</taxon>
        <taxon>Microbacteriaceae</taxon>
        <taxon>Subtercola</taxon>
    </lineage>
</organism>
<dbReference type="EMBL" id="QYRT01000101">
    <property type="protein sequence ID" value="TIH26033.1"/>
    <property type="molecule type" value="Genomic_DNA"/>
</dbReference>
<proteinExistence type="predicted"/>
<gene>
    <name evidence="2" type="ORF">D4765_19085</name>
</gene>
<dbReference type="Proteomes" id="UP000306192">
    <property type="component" value="Unassembled WGS sequence"/>
</dbReference>
<dbReference type="RefSeq" id="WP_136643873.1">
    <property type="nucleotide sequence ID" value="NZ_QYRT01000101.1"/>
</dbReference>
<evidence type="ECO:0000313" key="2">
    <source>
        <dbReference type="EMBL" id="TIH26033.1"/>
    </source>
</evidence>
<feature type="region of interest" description="Disordered" evidence="1">
    <location>
        <begin position="84"/>
        <end position="118"/>
    </location>
</feature>
<keyword evidence="3" id="KW-1185">Reference proteome</keyword>
<comment type="caution">
    <text evidence="2">The sequence shown here is derived from an EMBL/GenBank/DDBJ whole genome shotgun (WGS) entry which is preliminary data.</text>
</comment>
<evidence type="ECO:0000313" key="3">
    <source>
        <dbReference type="Proteomes" id="UP000306192"/>
    </source>
</evidence>
<accession>A0A4T2B590</accession>
<reference evidence="2 3" key="1">
    <citation type="journal article" date="2019" name="Microorganisms">
        <title>Systematic Affiliation and Genome Analysis of Subtercola vilae DB165(T) with Particular Emphasis on Cold Adaptation of an Isolate from a High-Altitude Cold Volcano Lake.</title>
        <authorList>
            <person name="Villalobos A.S."/>
            <person name="Wiese J."/>
            <person name="Imhoff J.F."/>
            <person name="Dorador C."/>
            <person name="Keller A."/>
            <person name="Hentschel U."/>
        </authorList>
    </citation>
    <scope>NUCLEOTIDE SEQUENCE [LARGE SCALE GENOMIC DNA]</scope>
    <source>
        <strain evidence="2 3">DB165</strain>
    </source>
</reference>
<sequence length="118" mass="13789">MSTDREELAEVLWDAAQSTDLRPDRTTWKMLMNCAEMDVSDYREIRELYYTEADAVLSSTWLTEHDRAVAERAWAEGHRAPLDSYHWEKNPKRPGFRFSVDDPTPNPYTPAIPEEGQR</sequence>
<name>A0A4T2B590_9MICO</name>
<evidence type="ECO:0000256" key="1">
    <source>
        <dbReference type="SAM" id="MobiDB-lite"/>
    </source>
</evidence>
<dbReference type="AlphaFoldDB" id="A0A4T2B590"/>
<protein>
    <submittedName>
        <fullName evidence="2">Uncharacterized protein</fullName>
    </submittedName>
</protein>